<dbReference type="Pfam" id="PF00348">
    <property type="entry name" value="polyprenyl_synt"/>
    <property type="match status" value="1"/>
</dbReference>
<evidence type="ECO:0000256" key="6">
    <source>
        <dbReference type="RuleBase" id="RU004466"/>
    </source>
</evidence>
<dbReference type="InterPro" id="IPR000092">
    <property type="entry name" value="Polyprenyl_synt"/>
</dbReference>
<evidence type="ECO:0000256" key="4">
    <source>
        <dbReference type="ARBA" id="ARBA00022723"/>
    </source>
</evidence>
<dbReference type="SFLD" id="SFLDS00005">
    <property type="entry name" value="Isoprenoid_Synthase_Type_I"/>
    <property type="match status" value="1"/>
</dbReference>
<reference evidence="7 8" key="1">
    <citation type="submission" date="2021-03" db="EMBL/GenBank/DDBJ databases">
        <title>Genomic Encyclopedia of Type Strains, Phase IV (KMG-IV): sequencing the most valuable type-strain genomes for metagenomic binning, comparative biology and taxonomic classification.</title>
        <authorList>
            <person name="Goeker M."/>
        </authorList>
    </citation>
    <scope>NUCLEOTIDE SEQUENCE [LARGE SCALE GENOMIC DNA]</scope>
    <source>
        <strain evidence="7 8">DSM 26048</strain>
    </source>
</reference>
<evidence type="ECO:0000256" key="1">
    <source>
        <dbReference type="ARBA" id="ARBA00001946"/>
    </source>
</evidence>
<dbReference type="SUPFAM" id="SSF48576">
    <property type="entry name" value="Terpenoid synthases"/>
    <property type="match status" value="1"/>
</dbReference>
<keyword evidence="5" id="KW-0460">Magnesium</keyword>
<evidence type="ECO:0000313" key="7">
    <source>
        <dbReference type="EMBL" id="MBP1992918.1"/>
    </source>
</evidence>
<keyword evidence="3 6" id="KW-0808">Transferase</keyword>
<dbReference type="Proteomes" id="UP001519287">
    <property type="component" value="Unassembled WGS sequence"/>
</dbReference>
<dbReference type="RefSeq" id="WP_209974355.1">
    <property type="nucleotide sequence ID" value="NZ_JAGGLB010000016.1"/>
</dbReference>
<comment type="caution">
    <text evidence="7">The sequence shown here is derived from an EMBL/GenBank/DDBJ whole genome shotgun (WGS) entry which is preliminary data.</text>
</comment>
<dbReference type="PANTHER" id="PTHR12001:SF69">
    <property type="entry name" value="ALL TRANS-POLYPRENYL-DIPHOSPHATE SYNTHASE PDSS1"/>
    <property type="match status" value="1"/>
</dbReference>
<evidence type="ECO:0000256" key="3">
    <source>
        <dbReference type="ARBA" id="ARBA00022679"/>
    </source>
</evidence>
<accession>A0ABS4IZ99</accession>
<comment type="cofactor">
    <cofactor evidence="1">
        <name>Mg(2+)</name>
        <dbReference type="ChEBI" id="CHEBI:18420"/>
    </cofactor>
</comment>
<sequence>MRQDVLEQMYAIIDEHIDVEELNALLKIFIQEKEKENSVWSSMTEYTHLMLGGTSEQLVRAAAATELVILSLDIVDDLQDRDQESKPWMQCAESYTLNAILALLMGFTGELEKLQARHGQVTPGGQPALDGNPKLEIQQEISRIVSRSINGQHKDINQSVVTADDYFAMVQEKSGSLIRLACCMGCFSTEYTQETLEKLHALADYIGLIHQIQNDIKDMLNFDQKSDLIHKKRTLPVIYILESQTPYQPIKDYYEGTIQLEEFLTKKQACLQYIEDSGCIEYSKIVQSICITKAEEIYETLEAISPWKEKFREATYGGFV</sequence>
<dbReference type="PANTHER" id="PTHR12001">
    <property type="entry name" value="GERANYLGERANYL PYROPHOSPHATE SYNTHASE"/>
    <property type="match status" value="1"/>
</dbReference>
<keyword evidence="8" id="KW-1185">Reference proteome</keyword>
<evidence type="ECO:0000313" key="8">
    <source>
        <dbReference type="Proteomes" id="UP001519287"/>
    </source>
</evidence>
<gene>
    <name evidence="7" type="ORF">J2Z66_004535</name>
</gene>
<dbReference type="InterPro" id="IPR008949">
    <property type="entry name" value="Isoprenoid_synthase_dom_sf"/>
</dbReference>
<protein>
    <submittedName>
        <fullName evidence="7">Competence protein ComQ</fullName>
    </submittedName>
</protein>
<comment type="similarity">
    <text evidence="2 6">Belongs to the FPP/GGPP synthase family.</text>
</comment>
<dbReference type="InterPro" id="IPR033965">
    <property type="entry name" value="ComQ"/>
</dbReference>
<dbReference type="EMBL" id="JAGGLB010000016">
    <property type="protein sequence ID" value="MBP1992918.1"/>
    <property type="molecule type" value="Genomic_DNA"/>
</dbReference>
<keyword evidence="4" id="KW-0479">Metal-binding</keyword>
<evidence type="ECO:0000256" key="5">
    <source>
        <dbReference type="ARBA" id="ARBA00022842"/>
    </source>
</evidence>
<proteinExistence type="inferred from homology"/>
<dbReference type="SFLD" id="SFLDG01211">
    <property type="entry name" value="Competence_Regulatory_Protein"/>
    <property type="match status" value="1"/>
</dbReference>
<dbReference type="CDD" id="cd00867">
    <property type="entry name" value="Trans_IPPS"/>
    <property type="match status" value="1"/>
</dbReference>
<dbReference type="Gene3D" id="1.10.600.10">
    <property type="entry name" value="Farnesyl Diphosphate Synthase"/>
    <property type="match status" value="1"/>
</dbReference>
<organism evidence="7 8">
    <name type="scientific">Paenibacillus eucommiae</name>
    <dbReference type="NCBI Taxonomy" id="1355755"/>
    <lineage>
        <taxon>Bacteria</taxon>
        <taxon>Bacillati</taxon>
        <taxon>Bacillota</taxon>
        <taxon>Bacilli</taxon>
        <taxon>Bacillales</taxon>
        <taxon>Paenibacillaceae</taxon>
        <taxon>Paenibacillus</taxon>
    </lineage>
</organism>
<name>A0ABS4IZ99_9BACL</name>
<evidence type="ECO:0000256" key="2">
    <source>
        <dbReference type="ARBA" id="ARBA00006706"/>
    </source>
</evidence>